<feature type="compositionally biased region" description="Low complexity" evidence="1">
    <location>
        <begin position="337"/>
        <end position="349"/>
    </location>
</feature>
<dbReference type="Proteomes" id="UP000015104">
    <property type="component" value="Unassembled WGS sequence"/>
</dbReference>
<dbReference type="FunFam" id="2.60.200.10:FF:000006">
    <property type="entry name" value="Expansion, isoform A"/>
    <property type="match status" value="1"/>
</dbReference>
<evidence type="ECO:0000313" key="3">
    <source>
        <dbReference type="EnsemblMetazoa" id="tetur08g07670.1"/>
    </source>
</evidence>
<dbReference type="PANTHER" id="PTHR22742:SF2">
    <property type="entry name" value="EXPANSION, ISOFORM A-RELATED"/>
    <property type="match status" value="1"/>
</dbReference>
<feature type="compositionally biased region" description="Basic residues" evidence="1">
    <location>
        <begin position="377"/>
        <end position="386"/>
    </location>
</feature>
<dbReference type="InterPro" id="IPR017855">
    <property type="entry name" value="SMAD-like_dom_sf"/>
</dbReference>
<dbReference type="PROSITE" id="PS51076">
    <property type="entry name" value="MH2"/>
    <property type="match status" value="1"/>
</dbReference>
<dbReference type="GO" id="GO:0050793">
    <property type="term" value="P:regulation of developmental process"/>
    <property type="evidence" value="ECO:0007669"/>
    <property type="project" value="UniProtKB-ARBA"/>
</dbReference>
<name>T1KCH8_TETUR</name>
<feature type="compositionally biased region" description="Low complexity" evidence="1">
    <location>
        <begin position="276"/>
        <end position="296"/>
    </location>
</feature>
<feature type="compositionally biased region" description="Low complexity" evidence="1">
    <location>
        <begin position="254"/>
        <end position="269"/>
    </location>
</feature>
<dbReference type="GO" id="GO:0009791">
    <property type="term" value="P:post-embryonic development"/>
    <property type="evidence" value="ECO:0007669"/>
    <property type="project" value="UniProtKB-ARBA"/>
</dbReference>
<proteinExistence type="predicted"/>
<accession>T1KCH8</accession>
<feature type="compositionally biased region" description="Basic and acidic residues" evidence="1">
    <location>
        <begin position="441"/>
        <end position="472"/>
    </location>
</feature>
<dbReference type="SUPFAM" id="SSF49879">
    <property type="entry name" value="SMAD/FHA domain"/>
    <property type="match status" value="1"/>
</dbReference>
<feature type="compositionally biased region" description="Basic and acidic residues" evidence="1">
    <location>
        <begin position="353"/>
        <end position="362"/>
    </location>
</feature>
<dbReference type="EnsemblMetazoa" id="tetur08g07670.1">
    <property type="protein sequence ID" value="tetur08g07670.1"/>
    <property type="gene ID" value="tetur08g07670"/>
</dbReference>
<feature type="region of interest" description="Disordered" evidence="1">
    <location>
        <begin position="254"/>
        <end position="296"/>
    </location>
</feature>
<dbReference type="GO" id="GO:0051239">
    <property type="term" value="P:regulation of multicellular organismal process"/>
    <property type="evidence" value="ECO:0007669"/>
    <property type="project" value="UniProtKB-ARBA"/>
</dbReference>
<dbReference type="AlphaFoldDB" id="T1KCH8"/>
<dbReference type="eggNOG" id="ENOG502S19I">
    <property type="taxonomic scope" value="Eukaryota"/>
</dbReference>
<dbReference type="HOGENOM" id="CLU_044267_0_0_1"/>
<dbReference type="InterPro" id="IPR001132">
    <property type="entry name" value="SMAD_dom_Dwarfin-type"/>
</dbReference>
<dbReference type="GO" id="GO:0006355">
    <property type="term" value="P:regulation of DNA-templated transcription"/>
    <property type="evidence" value="ECO:0007669"/>
    <property type="project" value="InterPro"/>
</dbReference>
<dbReference type="Gene3D" id="2.60.200.10">
    <property type="match status" value="1"/>
</dbReference>
<evidence type="ECO:0000256" key="1">
    <source>
        <dbReference type="SAM" id="MobiDB-lite"/>
    </source>
</evidence>
<keyword evidence="4" id="KW-1185">Reference proteome</keyword>
<feature type="region of interest" description="Disordered" evidence="1">
    <location>
        <begin position="335"/>
        <end position="392"/>
    </location>
</feature>
<organism evidence="3 4">
    <name type="scientific">Tetranychus urticae</name>
    <name type="common">Two-spotted spider mite</name>
    <dbReference type="NCBI Taxonomy" id="32264"/>
    <lineage>
        <taxon>Eukaryota</taxon>
        <taxon>Metazoa</taxon>
        <taxon>Ecdysozoa</taxon>
        <taxon>Arthropoda</taxon>
        <taxon>Chelicerata</taxon>
        <taxon>Arachnida</taxon>
        <taxon>Acari</taxon>
        <taxon>Acariformes</taxon>
        <taxon>Trombidiformes</taxon>
        <taxon>Prostigmata</taxon>
        <taxon>Eleutherengona</taxon>
        <taxon>Raphignathae</taxon>
        <taxon>Tetranychoidea</taxon>
        <taxon>Tetranychidae</taxon>
        <taxon>Tetranychus</taxon>
    </lineage>
</organism>
<dbReference type="EMBL" id="CAEY01001960">
    <property type="status" value="NOT_ANNOTATED_CDS"/>
    <property type="molecule type" value="Genomic_DNA"/>
</dbReference>
<reference evidence="4" key="1">
    <citation type="submission" date="2011-08" db="EMBL/GenBank/DDBJ databases">
        <authorList>
            <person name="Rombauts S."/>
        </authorList>
    </citation>
    <scope>NUCLEOTIDE SEQUENCE</scope>
    <source>
        <strain evidence="4">London</strain>
    </source>
</reference>
<dbReference type="PANTHER" id="PTHR22742">
    <property type="entry name" value="EXPANSION, ISOFORM A-RELATED"/>
    <property type="match status" value="1"/>
</dbReference>
<evidence type="ECO:0000259" key="2">
    <source>
        <dbReference type="PROSITE" id="PS51076"/>
    </source>
</evidence>
<evidence type="ECO:0000313" key="4">
    <source>
        <dbReference type="Proteomes" id="UP000015104"/>
    </source>
</evidence>
<protein>
    <recommendedName>
        <fullName evidence="2">MH2 domain-containing protein</fullName>
    </recommendedName>
</protein>
<dbReference type="InterPro" id="IPR008984">
    <property type="entry name" value="SMAD_FHA_dom_sf"/>
</dbReference>
<sequence>MISRKKILSKSCDKIIDDCKHYNDQEIWFNKDKLFKDHIREILDKWDQIDDDIWAKVIFMERNRRVAKAYVRAQVITFNGSERGFDGHLVGLKGFANSKRDERTAKVLEDLGEGIKMKIDESGDILIKRLTRSNVKVSGSTPDYNCLGSELIESNGRLEMDRAMTLFQMKKLISTIGSEIRSTYPNQRRLENQCITCISVDIESDNLLETPCWMMVINIVAMEVIKYKLPCIMMKYQKIPDFVAIFDNQQKQIQQQKSVNNNKTSSNDKSNQHLRNSVSSNSSTNSSTNNSSCSSFNPVNGNNNISITTNNNVNNNNNAICSSKVDVKAASLSVPITSGSNGENTNGSGVVKRKSESKRTSEEMSPSPPYKENKECLHHHHHHHHSNNNQPQVKAVKQLSQLGRSKDQRVEMKEISNNSDKIAHSNIDSVPVVIKSITVKEEESVTKDGQHDKARIEIPMPDYDKCESDGSKMKRRGKSTQVDKL</sequence>
<dbReference type="SMART" id="SM00524">
    <property type="entry name" value="DWB"/>
    <property type="match status" value="1"/>
</dbReference>
<feature type="domain" description="MH2" evidence="2">
    <location>
        <begin position="54"/>
        <end position="244"/>
    </location>
</feature>
<feature type="region of interest" description="Disordered" evidence="1">
    <location>
        <begin position="441"/>
        <end position="485"/>
    </location>
</feature>
<dbReference type="Pfam" id="PF03166">
    <property type="entry name" value="MH2"/>
    <property type="match status" value="1"/>
</dbReference>
<reference evidence="3" key="2">
    <citation type="submission" date="2015-06" db="UniProtKB">
        <authorList>
            <consortium name="EnsemblMetazoa"/>
        </authorList>
    </citation>
    <scope>IDENTIFICATION</scope>
</reference>